<protein>
    <submittedName>
        <fullName evidence="12">Pectin lyase fold/virulence factor</fullName>
    </submittedName>
</protein>
<proteinExistence type="inferred from homology"/>
<feature type="compositionally biased region" description="Polar residues" evidence="9">
    <location>
        <begin position="367"/>
        <end position="376"/>
    </location>
</feature>
<dbReference type="InterPro" id="IPR011050">
    <property type="entry name" value="Pectin_lyase_fold/virulence"/>
</dbReference>
<evidence type="ECO:0000256" key="4">
    <source>
        <dbReference type="ARBA" id="ARBA00022723"/>
    </source>
</evidence>
<dbReference type="Gene3D" id="2.160.20.10">
    <property type="entry name" value="Single-stranded right-handed beta-helix, Pectin lyase-like"/>
    <property type="match status" value="1"/>
</dbReference>
<keyword evidence="3" id="KW-0964">Secreted</keyword>
<organism evidence="12 13">
    <name type="scientific">Achaetomium macrosporum</name>
    <dbReference type="NCBI Taxonomy" id="79813"/>
    <lineage>
        <taxon>Eukaryota</taxon>
        <taxon>Fungi</taxon>
        <taxon>Dikarya</taxon>
        <taxon>Ascomycota</taxon>
        <taxon>Pezizomycotina</taxon>
        <taxon>Sordariomycetes</taxon>
        <taxon>Sordariomycetidae</taxon>
        <taxon>Sordariales</taxon>
        <taxon>Chaetomiaceae</taxon>
        <taxon>Achaetomium</taxon>
    </lineage>
</organism>
<evidence type="ECO:0000256" key="5">
    <source>
        <dbReference type="ARBA" id="ARBA00022729"/>
    </source>
</evidence>
<comment type="cofactor">
    <cofactor evidence="1">
        <name>Ca(2+)</name>
        <dbReference type="ChEBI" id="CHEBI:29108"/>
    </cofactor>
</comment>
<evidence type="ECO:0000313" key="12">
    <source>
        <dbReference type="EMBL" id="KAK4233212.1"/>
    </source>
</evidence>
<dbReference type="SMART" id="SM00710">
    <property type="entry name" value="PbH1"/>
    <property type="match status" value="5"/>
</dbReference>
<evidence type="ECO:0000256" key="8">
    <source>
        <dbReference type="ARBA" id="ARBA00038263"/>
    </source>
</evidence>
<evidence type="ECO:0000256" key="10">
    <source>
        <dbReference type="SAM" id="SignalP"/>
    </source>
</evidence>
<dbReference type="Pfam" id="PF22842">
    <property type="entry name" value="Pel9A-like_beta_helix"/>
    <property type="match status" value="1"/>
</dbReference>
<dbReference type="EMBL" id="MU860627">
    <property type="protein sequence ID" value="KAK4233212.1"/>
    <property type="molecule type" value="Genomic_DNA"/>
</dbReference>
<sequence length="391" mass="41748">MRVSQTLGLGLSLLRGVTAKNIYVSPTGNGSGTLESPYGSIQTAVNAAAAGDTIFLRGGTYAPSANIQVVGKSGTRTAPISVRPYQNEKVVIDGDNMPGTPKALNEALPNAERGIFHIQNAQYWAFYNLELINGPYGIYARDASHNYYEGVSTHDNYETGFQLEGASSNNTVLNLDSYRNRDPRKNGESADGFACKSGSGEGNVLRNARLWDNVDDGLDLYMFGSPVVMEEVYAWGNGYNRWGFTPFEGDGNGFKLGITGNPPANHVIRNCMAFANFKKGFIDNGNPGSLTFERNTAWNNGDQGFHMRSSSSTLRDNIAVSNVGSSQVSLVSSVSASGNSWQSGSWSNSSFASRDPATLKGPRGSNGKVQPSNFLLPTSGAAIGATTQQEV</sequence>
<keyword evidence="7 12" id="KW-0456">Lyase</keyword>
<evidence type="ECO:0000256" key="1">
    <source>
        <dbReference type="ARBA" id="ARBA00001913"/>
    </source>
</evidence>
<gene>
    <name evidence="12" type="ORF">C8A03DRAFT_39099</name>
</gene>
<comment type="similarity">
    <text evidence="8">Belongs to the polysaccharide lyase 9 family.</text>
</comment>
<dbReference type="GO" id="GO:0016837">
    <property type="term" value="F:carbon-oxygen lyase activity, acting on polysaccharides"/>
    <property type="evidence" value="ECO:0007669"/>
    <property type="project" value="TreeGrafter"/>
</dbReference>
<comment type="caution">
    <text evidence="12">The sequence shown here is derived from an EMBL/GenBank/DDBJ whole genome shotgun (WGS) entry which is preliminary data.</text>
</comment>
<dbReference type="SUPFAM" id="SSF51126">
    <property type="entry name" value="Pectin lyase-like"/>
    <property type="match status" value="1"/>
</dbReference>
<dbReference type="InterPro" id="IPR053868">
    <property type="entry name" value="Pel9A-like_beta_helix"/>
</dbReference>
<evidence type="ECO:0000259" key="11">
    <source>
        <dbReference type="Pfam" id="PF22842"/>
    </source>
</evidence>
<accession>A0AAN7C1Q5</accession>
<dbReference type="PANTHER" id="PTHR40088:SF1">
    <property type="entry name" value="PECTATE LYASE PEL9"/>
    <property type="match status" value="1"/>
</dbReference>
<dbReference type="GO" id="GO:0005576">
    <property type="term" value="C:extracellular region"/>
    <property type="evidence" value="ECO:0007669"/>
    <property type="project" value="UniProtKB-SubCell"/>
</dbReference>
<dbReference type="AlphaFoldDB" id="A0AAN7C1Q5"/>
<keyword evidence="5 10" id="KW-0732">Signal</keyword>
<dbReference type="GO" id="GO:0046872">
    <property type="term" value="F:metal ion binding"/>
    <property type="evidence" value="ECO:0007669"/>
    <property type="project" value="UniProtKB-KW"/>
</dbReference>
<evidence type="ECO:0000256" key="3">
    <source>
        <dbReference type="ARBA" id="ARBA00022525"/>
    </source>
</evidence>
<keyword evidence="6" id="KW-0106">Calcium</keyword>
<keyword evidence="13" id="KW-1185">Reference proteome</keyword>
<feature type="chain" id="PRO_5042976623" evidence="10">
    <location>
        <begin position="20"/>
        <end position="391"/>
    </location>
</feature>
<dbReference type="InterPro" id="IPR052052">
    <property type="entry name" value="Polysaccharide_Lyase_9"/>
</dbReference>
<dbReference type="Proteomes" id="UP001303760">
    <property type="component" value="Unassembled WGS sequence"/>
</dbReference>
<reference evidence="12" key="2">
    <citation type="submission" date="2023-05" db="EMBL/GenBank/DDBJ databases">
        <authorList>
            <consortium name="Lawrence Berkeley National Laboratory"/>
            <person name="Steindorff A."/>
            <person name="Hensen N."/>
            <person name="Bonometti L."/>
            <person name="Westerberg I."/>
            <person name="Brannstrom I.O."/>
            <person name="Guillou S."/>
            <person name="Cros-Aarteil S."/>
            <person name="Calhoun S."/>
            <person name="Haridas S."/>
            <person name="Kuo A."/>
            <person name="Mondo S."/>
            <person name="Pangilinan J."/>
            <person name="Riley R."/>
            <person name="Labutti K."/>
            <person name="Andreopoulos B."/>
            <person name="Lipzen A."/>
            <person name="Chen C."/>
            <person name="Yanf M."/>
            <person name="Daum C."/>
            <person name="Ng V."/>
            <person name="Clum A."/>
            <person name="Ohm R."/>
            <person name="Martin F."/>
            <person name="Silar P."/>
            <person name="Natvig D."/>
            <person name="Lalanne C."/>
            <person name="Gautier V."/>
            <person name="Ament-Velasquez S.L."/>
            <person name="Kruys A."/>
            <person name="Hutchinson M.I."/>
            <person name="Powell A.J."/>
            <person name="Barry K."/>
            <person name="Miller A.N."/>
            <person name="Grigoriev I.V."/>
            <person name="Debuchy R."/>
            <person name="Gladieux P."/>
            <person name="Thoren M.H."/>
            <person name="Johannesson H."/>
        </authorList>
    </citation>
    <scope>NUCLEOTIDE SEQUENCE</scope>
    <source>
        <strain evidence="12">CBS 532.94</strain>
    </source>
</reference>
<feature type="region of interest" description="Disordered" evidence="9">
    <location>
        <begin position="338"/>
        <end position="391"/>
    </location>
</feature>
<evidence type="ECO:0000256" key="7">
    <source>
        <dbReference type="ARBA" id="ARBA00023239"/>
    </source>
</evidence>
<feature type="signal peptide" evidence="10">
    <location>
        <begin position="1"/>
        <end position="19"/>
    </location>
</feature>
<dbReference type="InterPro" id="IPR006626">
    <property type="entry name" value="PbH1"/>
</dbReference>
<evidence type="ECO:0000313" key="13">
    <source>
        <dbReference type="Proteomes" id="UP001303760"/>
    </source>
</evidence>
<feature type="domain" description="Pel9A-like right handed beta-helix region" evidence="11">
    <location>
        <begin position="141"/>
        <end position="314"/>
    </location>
</feature>
<name>A0AAN7C1Q5_9PEZI</name>
<evidence type="ECO:0000256" key="2">
    <source>
        <dbReference type="ARBA" id="ARBA00004613"/>
    </source>
</evidence>
<dbReference type="InterPro" id="IPR012334">
    <property type="entry name" value="Pectin_lyas_fold"/>
</dbReference>
<comment type="subcellular location">
    <subcellularLocation>
        <location evidence="2">Secreted</location>
    </subcellularLocation>
</comment>
<feature type="compositionally biased region" description="Low complexity" evidence="9">
    <location>
        <begin position="338"/>
        <end position="353"/>
    </location>
</feature>
<reference evidence="12" key="1">
    <citation type="journal article" date="2023" name="Mol. Phylogenet. Evol.">
        <title>Genome-scale phylogeny and comparative genomics of the fungal order Sordariales.</title>
        <authorList>
            <person name="Hensen N."/>
            <person name="Bonometti L."/>
            <person name="Westerberg I."/>
            <person name="Brannstrom I.O."/>
            <person name="Guillou S."/>
            <person name="Cros-Aarteil S."/>
            <person name="Calhoun S."/>
            <person name="Haridas S."/>
            <person name="Kuo A."/>
            <person name="Mondo S."/>
            <person name="Pangilinan J."/>
            <person name="Riley R."/>
            <person name="LaButti K."/>
            <person name="Andreopoulos B."/>
            <person name="Lipzen A."/>
            <person name="Chen C."/>
            <person name="Yan M."/>
            <person name="Daum C."/>
            <person name="Ng V."/>
            <person name="Clum A."/>
            <person name="Steindorff A."/>
            <person name="Ohm R.A."/>
            <person name="Martin F."/>
            <person name="Silar P."/>
            <person name="Natvig D.O."/>
            <person name="Lalanne C."/>
            <person name="Gautier V."/>
            <person name="Ament-Velasquez S.L."/>
            <person name="Kruys A."/>
            <person name="Hutchinson M.I."/>
            <person name="Powell A.J."/>
            <person name="Barry K."/>
            <person name="Miller A.N."/>
            <person name="Grigoriev I.V."/>
            <person name="Debuchy R."/>
            <person name="Gladieux P."/>
            <person name="Hiltunen Thoren M."/>
            <person name="Johannesson H."/>
        </authorList>
    </citation>
    <scope>NUCLEOTIDE SEQUENCE</scope>
    <source>
        <strain evidence="12">CBS 532.94</strain>
    </source>
</reference>
<keyword evidence="4" id="KW-0479">Metal-binding</keyword>
<dbReference type="PANTHER" id="PTHR40088">
    <property type="entry name" value="PECTATE LYASE (EUROFUNG)"/>
    <property type="match status" value="1"/>
</dbReference>
<evidence type="ECO:0000256" key="6">
    <source>
        <dbReference type="ARBA" id="ARBA00022837"/>
    </source>
</evidence>
<evidence type="ECO:0000256" key="9">
    <source>
        <dbReference type="SAM" id="MobiDB-lite"/>
    </source>
</evidence>